<dbReference type="EMBL" id="JADKPO010000029">
    <property type="protein sequence ID" value="MBF4769646.1"/>
    <property type="molecule type" value="Genomic_DNA"/>
</dbReference>
<sequence length="261" mass="28646">MNRTQRRRVRDGALYAVLTLALVGAAVVTDWEAVTTNFLDGPTWRAMWPEIVTVAVWNTVTYTVISFVFAFAVALVLAFMKLSPLAVYRWLATAYIEFFRGLPALVVIFFMAFAVPLAFHWIPPGGLVGAGIVGLIVTYAAYMAETLRAGIQAVPKGQREAAQSLGMNGAWTTVSVILPQAIRIVIPPLTNELVALIKDTSLLFVVGMQADQVELSAFGQNNTVTFANASPLLAIALFYLVVTLPMTRLVAWLERRQQRAR</sequence>
<dbReference type="SUPFAM" id="SSF161098">
    <property type="entry name" value="MetI-like"/>
    <property type="match status" value="1"/>
</dbReference>
<dbReference type="Pfam" id="PF00528">
    <property type="entry name" value="BPD_transp_1"/>
    <property type="match status" value="1"/>
</dbReference>
<gene>
    <name evidence="11" type="ORF">ISU10_17905</name>
</gene>
<feature type="transmembrane region" description="Helical" evidence="9">
    <location>
        <begin position="12"/>
        <end position="31"/>
    </location>
</feature>
<keyword evidence="3 9" id="KW-0813">Transport</keyword>
<accession>A0A930YIF1</accession>
<dbReference type="Gene3D" id="1.10.3720.10">
    <property type="entry name" value="MetI-like"/>
    <property type="match status" value="1"/>
</dbReference>
<organism evidence="11 12">
    <name type="scientific">Nocardioides agariphilus</name>
    <dbReference type="NCBI Taxonomy" id="433664"/>
    <lineage>
        <taxon>Bacteria</taxon>
        <taxon>Bacillati</taxon>
        <taxon>Actinomycetota</taxon>
        <taxon>Actinomycetes</taxon>
        <taxon>Propionibacteriales</taxon>
        <taxon>Nocardioidaceae</taxon>
        <taxon>Nocardioides</taxon>
    </lineage>
</organism>
<protein>
    <submittedName>
        <fullName evidence="11">Amino acid ABC transporter permease</fullName>
    </submittedName>
</protein>
<feature type="domain" description="ABC transmembrane type-1" evidence="10">
    <location>
        <begin position="56"/>
        <end position="250"/>
    </location>
</feature>
<name>A0A930YIF1_9ACTN</name>
<evidence type="ECO:0000256" key="1">
    <source>
        <dbReference type="ARBA" id="ARBA00004651"/>
    </source>
</evidence>
<evidence type="ECO:0000313" key="12">
    <source>
        <dbReference type="Proteomes" id="UP000660668"/>
    </source>
</evidence>
<dbReference type="InterPro" id="IPR043429">
    <property type="entry name" value="ArtM/GltK/GlnP/TcyL/YhdX-like"/>
</dbReference>
<feature type="transmembrane region" description="Helical" evidence="9">
    <location>
        <begin position="101"/>
        <end position="119"/>
    </location>
</feature>
<dbReference type="GO" id="GO:0043190">
    <property type="term" value="C:ATP-binding cassette (ABC) transporter complex"/>
    <property type="evidence" value="ECO:0007669"/>
    <property type="project" value="InterPro"/>
</dbReference>
<feature type="transmembrane region" description="Helical" evidence="9">
    <location>
        <begin position="232"/>
        <end position="253"/>
    </location>
</feature>
<keyword evidence="8 9" id="KW-0472">Membrane</keyword>
<dbReference type="NCBIfam" id="TIGR01726">
    <property type="entry name" value="HEQRo_perm_3TM"/>
    <property type="match status" value="1"/>
</dbReference>
<dbReference type="PANTHER" id="PTHR30614:SF20">
    <property type="entry name" value="GLUTAMINE TRANSPORT SYSTEM PERMEASE PROTEIN GLNP"/>
    <property type="match status" value="1"/>
</dbReference>
<evidence type="ECO:0000256" key="5">
    <source>
        <dbReference type="ARBA" id="ARBA00022692"/>
    </source>
</evidence>
<feature type="transmembrane region" description="Helical" evidence="9">
    <location>
        <begin position="165"/>
        <end position="186"/>
    </location>
</feature>
<dbReference type="GO" id="GO:0006865">
    <property type="term" value="P:amino acid transport"/>
    <property type="evidence" value="ECO:0007669"/>
    <property type="project" value="UniProtKB-KW"/>
</dbReference>
<comment type="caution">
    <text evidence="11">The sequence shown here is derived from an EMBL/GenBank/DDBJ whole genome shotgun (WGS) entry which is preliminary data.</text>
</comment>
<feature type="transmembrane region" description="Helical" evidence="9">
    <location>
        <begin position="51"/>
        <end position="80"/>
    </location>
</feature>
<comment type="similarity">
    <text evidence="2">Belongs to the binding-protein-dependent transport system permease family. HisMQ subfamily.</text>
</comment>
<keyword evidence="5 9" id="KW-0812">Transmembrane</keyword>
<keyword evidence="12" id="KW-1185">Reference proteome</keyword>
<evidence type="ECO:0000256" key="8">
    <source>
        <dbReference type="ARBA" id="ARBA00023136"/>
    </source>
</evidence>
<keyword evidence="6" id="KW-0029">Amino-acid transport</keyword>
<dbReference type="GO" id="GO:0022857">
    <property type="term" value="F:transmembrane transporter activity"/>
    <property type="evidence" value="ECO:0007669"/>
    <property type="project" value="InterPro"/>
</dbReference>
<dbReference type="CDD" id="cd06261">
    <property type="entry name" value="TM_PBP2"/>
    <property type="match status" value="1"/>
</dbReference>
<evidence type="ECO:0000256" key="9">
    <source>
        <dbReference type="RuleBase" id="RU363032"/>
    </source>
</evidence>
<evidence type="ECO:0000313" key="11">
    <source>
        <dbReference type="EMBL" id="MBF4769646.1"/>
    </source>
</evidence>
<proteinExistence type="inferred from homology"/>
<evidence type="ECO:0000256" key="7">
    <source>
        <dbReference type="ARBA" id="ARBA00022989"/>
    </source>
</evidence>
<dbReference type="InterPro" id="IPR010065">
    <property type="entry name" value="AA_ABC_transptr_permease_3TM"/>
</dbReference>
<keyword evidence="4" id="KW-1003">Cell membrane</keyword>
<evidence type="ECO:0000256" key="6">
    <source>
        <dbReference type="ARBA" id="ARBA00022970"/>
    </source>
</evidence>
<evidence type="ECO:0000256" key="2">
    <source>
        <dbReference type="ARBA" id="ARBA00010072"/>
    </source>
</evidence>
<reference evidence="11" key="1">
    <citation type="submission" date="2020-11" db="EMBL/GenBank/DDBJ databases">
        <title>Nocardioides cynanchi sp. nov., isolated from soil of rhizosphere of Cynanchum wilfordii.</title>
        <authorList>
            <person name="Lee J.-S."/>
            <person name="Suh M.K."/>
            <person name="Kim J.-S."/>
        </authorList>
    </citation>
    <scope>NUCLEOTIDE SEQUENCE</scope>
    <source>
        <strain evidence="11">KCTC 19276</strain>
    </source>
</reference>
<dbReference type="RefSeq" id="WP_194697794.1">
    <property type="nucleotide sequence ID" value="NZ_JADKPO010000029.1"/>
</dbReference>
<dbReference type="AlphaFoldDB" id="A0A930YIF1"/>
<comment type="subcellular location">
    <subcellularLocation>
        <location evidence="1 9">Cell membrane</location>
        <topology evidence="1 9">Multi-pass membrane protein</topology>
    </subcellularLocation>
</comment>
<feature type="transmembrane region" description="Helical" evidence="9">
    <location>
        <begin position="125"/>
        <end position="144"/>
    </location>
</feature>
<dbReference type="InterPro" id="IPR000515">
    <property type="entry name" value="MetI-like"/>
</dbReference>
<dbReference type="Proteomes" id="UP000660668">
    <property type="component" value="Unassembled WGS sequence"/>
</dbReference>
<dbReference type="InterPro" id="IPR035906">
    <property type="entry name" value="MetI-like_sf"/>
</dbReference>
<dbReference type="PANTHER" id="PTHR30614">
    <property type="entry name" value="MEMBRANE COMPONENT OF AMINO ACID ABC TRANSPORTER"/>
    <property type="match status" value="1"/>
</dbReference>
<dbReference type="PROSITE" id="PS50928">
    <property type="entry name" value="ABC_TM1"/>
    <property type="match status" value="1"/>
</dbReference>
<evidence type="ECO:0000256" key="3">
    <source>
        <dbReference type="ARBA" id="ARBA00022448"/>
    </source>
</evidence>
<evidence type="ECO:0000259" key="10">
    <source>
        <dbReference type="PROSITE" id="PS50928"/>
    </source>
</evidence>
<keyword evidence="7 9" id="KW-1133">Transmembrane helix</keyword>
<evidence type="ECO:0000256" key="4">
    <source>
        <dbReference type="ARBA" id="ARBA00022475"/>
    </source>
</evidence>